<protein>
    <submittedName>
        <fullName evidence="2">Uncharacterized protein</fullName>
    </submittedName>
</protein>
<feature type="compositionally biased region" description="Polar residues" evidence="1">
    <location>
        <begin position="162"/>
        <end position="175"/>
    </location>
</feature>
<comment type="caution">
    <text evidence="2">The sequence shown here is derived from an EMBL/GenBank/DDBJ whole genome shotgun (WGS) entry which is preliminary data.</text>
</comment>
<keyword evidence="3" id="KW-1185">Reference proteome</keyword>
<dbReference type="EMBL" id="VSRR010000622">
    <property type="protein sequence ID" value="MPC17793.1"/>
    <property type="molecule type" value="Genomic_DNA"/>
</dbReference>
<dbReference type="AlphaFoldDB" id="A0A5B7D9D4"/>
<accession>A0A5B7D9D4</accession>
<evidence type="ECO:0000313" key="3">
    <source>
        <dbReference type="Proteomes" id="UP000324222"/>
    </source>
</evidence>
<feature type="region of interest" description="Disordered" evidence="1">
    <location>
        <begin position="78"/>
        <end position="177"/>
    </location>
</feature>
<evidence type="ECO:0000256" key="1">
    <source>
        <dbReference type="SAM" id="MobiDB-lite"/>
    </source>
</evidence>
<gene>
    <name evidence="2" type="ORF">E2C01_010659</name>
</gene>
<evidence type="ECO:0000313" key="2">
    <source>
        <dbReference type="EMBL" id="MPC17793.1"/>
    </source>
</evidence>
<reference evidence="2 3" key="1">
    <citation type="submission" date="2019-05" db="EMBL/GenBank/DDBJ databases">
        <title>Another draft genome of Portunus trituberculatus and its Hox gene families provides insights of decapod evolution.</title>
        <authorList>
            <person name="Jeong J.-H."/>
            <person name="Song I."/>
            <person name="Kim S."/>
            <person name="Choi T."/>
            <person name="Kim D."/>
            <person name="Ryu S."/>
            <person name="Kim W."/>
        </authorList>
    </citation>
    <scope>NUCLEOTIDE SEQUENCE [LARGE SCALE GENOMIC DNA]</scope>
    <source>
        <tissue evidence="2">Muscle</tissue>
    </source>
</reference>
<sequence length="207" mass="22862">MSPKTSRVMGDEEDTRGGGCCFGELDRIGMKGRRKPCAERPQEEGRHAVNKISRTVSMKIGIKNRKGCNISAVRKRLKTVSQRRGVDETKSFSEADANLEGSSASAENEAGTTIKSKLPAPPVFGSNDRSHVTETSATRRHRARRKAVASRLKNDSRRVASTEESQALDKTSVWPSPSVRVFGSDGRPFVTSWEEAAYNAFLTQQRY</sequence>
<feature type="compositionally biased region" description="Basic residues" evidence="1">
    <location>
        <begin position="138"/>
        <end position="148"/>
    </location>
</feature>
<feature type="compositionally biased region" description="Basic and acidic residues" evidence="1">
    <location>
        <begin position="84"/>
        <end position="93"/>
    </location>
</feature>
<feature type="compositionally biased region" description="Polar residues" evidence="1">
    <location>
        <begin position="100"/>
        <end position="115"/>
    </location>
</feature>
<proteinExistence type="predicted"/>
<name>A0A5B7D9D4_PORTR</name>
<dbReference type="Proteomes" id="UP000324222">
    <property type="component" value="Unassembled WGS sequence"/>
</dbReference>
<organism evidence="2 3">
    <name type="scientific">Portunus trituberculatus</name>
    <name type="common">Swimming crab</name>
    <name type="synonym">Neptunus trituberculatus</name>
    <dbReference type="NCBI Taxonomy" id="210409"/>
    <lineage>
        <taxon>Eukaryota</taxon>
        <taxon>Metazoa</taxon>
        <taxon>Ecdysozoa</taxon>
        <taxon>Arthropoda</taxon>
        <taxon>Crustacea</taxon>
        <taxon>Multicrustacea</taxon>
        <taxon>Malacostraca</taxon>
        <taxon>Eumalacostraca</taxon>
        <taxon>Eucarida</taxon>
        <taxon>Decapoda</taxon>
        <taxon>Pleocyemata</taxon>
        <taxon>Brachyura</taxon>
        <taxon>Eubrachyura</taxon>
        <taxon>Portunoidea</taxon>
        <taxon>Portunidae</taxon>
        <taxon>Portuninae</taxon>
        <taxon>Portunus</taxon>
    </lineage>
</organism>
<feature type="compositionally biased region" description="Basic and acidic residues" evidence="1">
    <location>
        <begin position="152"/>
        <end position="161"/>
    </location>
</feature>